<dbReference type="Proteomes" id="UP000001887">
    <property type="component" value="Chromosome"/>
</dbReference>
<evidence type="ECO:0000259" key="2">
    <source>
        <dbReference type="Pfam" id="PF07583"/>
    </source>
</evidence>
<evidence type="ECO:0000259" key="3">
    <source>
        <dbReference type="Pfam" id="PF07587"/>
    </source>
</evidence>
<dbReference type="PANTHER" id="PTHR35889">
    <property type="entry name" value="CYCLOINULO-OLIGOSACCHARIDE FRUCTANOTRANSFERASE-RELATED"/>
    <property type="match status" value="1"/>
</dbReference>
<dbReference type="InterPro" id="IPR011444">
    <property type="entry name" value="DUF1549"/>
</dbReference>
<gene>
    <name evidence="4" type="ordered locus">Psta_2796</name>
</gene>
<feature type="chain" id="PRO_5003035550" description="Cytochrome c domain-containing protein" evidence="1">
    <location>
        <begin position="32"/>
        <end position="723"/>
    </location>
</feature>
<keyword evidence="1" id="KW-0732">Signal</keyword>
<reference evidence="4 5" key="1">
    <citation type="journal article" date="2009" name="Stand. Genomic Sci.">
        <title>Complete genome sequence of Pirellula staleyi type strain (ATCC 27377).</title>
        <authorList>
            <person name="Clum A."/>
            <person name="Tindall B.J."/>
            <person name="Sikorski J."/>
            <person name="Ivanova N."/>
            <person name="Mavrommatis K."/>
            <person name="Lucas S."/>
            <person name="Glavina del Rio T."/>
            <person name="Nolan M."/>
            <person name="Chen F."/>
            <person name="Tice H."/>
            <person name="Pitluck S."/>
            <person name="Cheng J.F."/>
            <person name="Chertkov O."/>
            <person name="Brettin T."/>
            <person name="Han C."/>
            <person name="Detter J.C."/>
            <person name="Kuske C."/>
            <person name="Bruce D."/>
            <person name="Goodwin L."/>
            <person name="Ovchinikova G."/>
            <person name="Pati A."/>
            <person name="Mikhailova N."/>
            <person name="Chen A."/>
            <person name="Palaniappan K."/>
            <person name="Land M."/>
            <person name="Hauser L."/>
            <person name="Chang Y.J."/>
            <person name="Jeffries C.D."/>
            <person name="Chain P."/>
            <person name="Rohde M."/>
            <person name="Goker M."/>
            <person name="Bristow J."/>
            <person name="Eisen J.A."/>
            <person name="Markowitz V."/>
            <person name="Hugenholtz P."/>
            <person name="Kyrpides N.C."/>
            <person name="Klenk H.P."/>
            <person name="Lapidus A."/>
        </authorList>
    </citation>
    <scope>NUCLEOTIDE SEQUENCE [LARGE SCALE GENOMIC DNA]</scope>
    <source>
        <strain evidence="5">ATCC 27377 / DSM 6068 / ICPB 4128</strain>
    </source>
</reference>
<name>D2R7N6_PIRSD</name>
<dbReference type="HOGENOM" id="CLU_005632_2_0_0"/>
<protein>
    <recommendedName>
        <fullName evidence="6">Cytochrome c domain-containing protein</fullName>
    </recommendedName>
</protein>
<dbReference type="OrthoDB" id="289126at2"/>
<feature type="domain" description="DUF1553" evidence="3">
    <location>
        <begin position="341"/>
        <end position="695"/>
    </location>
</feature>
<dbReference type="InterPro" id="IPR022655">
    <property type="entry name" value="DUF1553"/>
</dbReference>
<dbReference type="AlphaFoldDB" id="D2R7N6"/>
<dbReference type="Pfam" id="PF07587">
    <property type="entry name" value="PSD1"/>
    <property type="match status" value="1"/>
</dbReference>
<evidence type="ECO:0000313" key="4">
    <source>
        <dbReference type="EMBL" id="ADB17462.1"/>
    </source>
</evidence>
<sequence precursor="true">MPMSFSSGNFTTGIRSFLVVALLALGSTASARNPLDAVVDRENQEAGITTAAMPVVGDHIFLRRIYVDLIGRIPTEAEVREFAAMPAQTRREQLIDKLLADPRFADRWTMFYADMLRIRSEASGGAALIAYVHNAISTGMPYDQMAQKLISTNGKAGKTPEAGFILGDDADPLAMASITSQVFLGVRIGCAQCHDHPFDVWTRRDFYDMAAFFGRTRRFESQLTRVVFATETEQTSILWPPEGEAEMKDRKALEPRFPFQMIDFSGKPEYVVRMEKVRAAKEAAKPKPTGPTVDDLLEDSSAKVASRASGSFGEELATQEAKKDIRKIDIQAGLYKASDLRSQLARQITDPRNRFFARSFVNRVWKTMVGRGFVEPVDDFRDDNPAAHPAALDYLAEEFVASDYDLRTLVKLVATSDAYQRGHAPQEIEEVTRMELEAALLATPVRRMLAESLYDSIVTAGHLFTPKHSPGRNERTITEVVRTPKAKPGETGKPVAQLLAGNNKPAMMAPGMAGMSGPKVMQADGSYALEDAIELDFGKLLAEQDEPEVEVEAMAVMSKEELEAQRMAMERMNRGGGGMEYDEKIVKRVVDENPVFTTSLRMQSPAPDGHFLRVFGQPNRSDLGDLRDDSASMRQALMMLNGRLTHEAARVGDLEPIYGLLRGKDQNLDAAIKLAYLEILTRRPSADELAESREMITGAPTVEEGMADLRWVLINCNEFRFLP</sequence>
<evidence type="ECO:0008006" key="6">
    <source>
        <dbReference type="Google" id="ProtNLM"/>
    </source>
</evidence>
<feature type="domain" description="DUF1549" evidence="2">
    <location>
        <begin position="34"/>
        <end position="217"/>
    </location>
</feature>
<dbReference type="eggNOG" id="COG2319">
    <property type="taxonomic scope" value="Bacteria"/>
</dbReference>
<keyword evidence="5" id="KW-1185">Reference proteome</keyword>
<dbReference type="STRING" id="530564.Psta_2796"/>
<accession>D2R7N6</accession>
<dbReference type="PANTHER" id="PTHR35889:SF3">
    <property type="entry name" value="F-BOX DOMAIN-CONTAINING PROTEIN"/>
    <property type="match status" value="1"/>
</dbReference>
<evidence type="ECO:0000256" key="1">
    <source>
        <dbReference type="SAM" id="SignalP"/>
    </source>
</evidence>
<evidence type="ECO:0000313" key="5">
    <source>
        <dbReference type="Proteomes" id="UP000001887"/>
    </source>
</evidence>
<organism evidence="4 5">
    <name type="scientific">Pirellula staleyi (strain ATCC 27377 / DSM 6068 / ICPB 4128)</name>
    <name type="common">Pirella staleyi</name>
    <dbReference type="NCBI Taxonomy" id="530564"/>
    <lineage>
        <taxon>Bacteria</taxon>
        <taxon>Pseudomonadati</taxon>
        <taxon>Planctomycetota</taxon>
        <taxon>Planctomycetia</taxon>
        <taxon>Pirellulales</taxon>
        <taxon>Pirellulaceae</taxon>
        <taxon>Pirellula</taxon>
    </lineage>
</organism>
<dbReference type="Pfam" id="PF07583">
    <property type="entry name" value="PSCyt2"/>
    <property type="match status" value="1"/>
</dbReference>
<dbReference type="KEGG" id="psl:Psta_2796"/>
<proteinExistence type="predicted"/>
<dbReference type="EMBL" id="CP001848">
    <property type="protein sequence ID" value="ADB17462.1"/>
    <property type="molecule type" value="Genomic_DNA"/>
</dbReference>
<feature type="signal peptide" evidence="1">
    <location>
        <begin position="1"/>
        <end position="31"/>
    </location>
</feature>